<proteinExistence type="predicted"/>
<dbReference type="AlphaFoldDB" id="A0ABC8S6W9"/>
<evidence type="ECO:0000313" key="2">
    <source>
        <dbReference type="EMBL" id="CAK9152956.1"/>
    </source>
</evidence>
<evidence type="ECO:0000256" key="1">
    <source>
        <dbReference type="SAM" id="MobiDB-lite"/>
    </source>
</evidence>
<protein>
    <submittedName>
        <fullName evidence="2">Uncharacterized protein</fullName>
    </submittedName>
</protein>
<feature type="region of interest" description="Disordered" evidence="1">
    <location>
        <begin position="192"/>
        <end position="214"/>
    </location>
</feature>
<keyword evidence="3" id="KW-1185">Reference proteome</keyword>
<dbReference type="EMBL" id="CAUOFW020002314">
    <property type="protein sequence ID" value="CAK9152956.1"/>
    <property type="molecule type" value="Genomic_DNA"/>
</dbReference>
<name>A0ABC8S6W9_9AQUA</name>
<dbReference type="PANTHER" id="PTHR33356">
    <property type="entry name" value="TIP41-LIKE PROTEIN"/>
    <property type="match status" value="1"/>
</dbReference>
<reference evidence="2 3" key="1">
    <citation type="submission" date="2024-02" db="EMBL/GenBank/DDBJ databases">
        <authorList>
            <person name="Vignale AGUSTIN F."/>
            <person name="Sosa J E."/>
            <person name="Modenutti C."/>
        </authorList>
    </citation>
    <scope>NUCLEOTIDE SEQUENCE [LARGE SCALE GENOMIC DNA]</scope>
</reference>
<dbReference type="PANTHER" id="PTHR33356:SF34">
    <property type="match status" value="1"/>
</dbReference>
<sequence length="250" mass="28352">MAEFPPNLDDGEMWLPSDIFPIDEVPSKLKPRNYSSELLCMEEIAQRFAVFASLERNRTQSFNKPHTYLELERFREPVRYGSVGSFPGGYCVGVNGGTRVGYGGHGWGNGGVLTGSRPVYQYELLNPVQFQFESFMEARVRGLQRQQVRFMQNRIMGRRFLPLQGNGIGVGNNGGGVLREYGGTGVFLPRMATTTTTNDNSDARKRNSVRNRQDAQFYPQRNVISVNVRKQEEGHCHLPPDMGLPQYWTY</sequence>
<comment type="caution">
    <text evidence="2">The sequence shown here is derived from an EMBL/GenBank/DDBJ whole genome shotgun (WGS) entry which is preliminary data.</text>
</comment>
<dbReference type="Proteomes" id="UP001642360">
    <property type="component" value="Unassembled WGS sequence"/>
</dbReference>
<organism evidence="2 3">
    <name type="scientific">Ilex paraguariensis</name>
    <name type="common">yerba mate</name>
    <dbReference type="NCBI Taxonomy" id="185542"/>
    <lineage>
        <taxon>Eukaryota</taxon>
        <taxon>Viridiplantae</taxon>
        <taxon>Streptophyta</taxon>
        <taxon>Embryophyta</taxon>
        <taxon>Tracheophyta</taxon>
        <taxon>Spermatophyta</taxon>
        <taxon>Magnoliopsida</taxon>
        <taxon>eudicotyledons</taxon>
        <taxon>Gunneridae</taxon>
        <taxon>Pentapetalae</taxon>
        <taxon>asterids</taxon>
        <taxon>campanulids</taxon>
        <taxon>Aquifoliales</taxon>
        <taxon>Aquifoliaceae</taxon>
        <taxon>Ilex</taxon>
    </lineage>
</organism>
<accession>A0ABC8S6W9</accession>
<evidence type="ECO:0000313" key="3">
    <source>
        <dbReference type="Proteomes" id="UP001642360"/>
    </source>
</evidence>
<gene>
    <name evidence="2" type="ORF">ILEXP_LOCUS21188</name>
</gene>